<dbReference type="GO" id="GO:0005634">
    <property type="term" value="C:nucleus"/>
    <property type="evidence" value="ECO:0007669"/>
    <property type="project" value="UniProtKB-SubCell"/>
</dbReference>
<dbReference type="AlphaFoldDB" id="A0A8S0UT10"/>
<feature type="compositionally biased region" description="Polar residues" evidence="5">
    <location>
        <begin position="179"/>
        <end position="188"/>
    </location>
</feature>
<dbReference type="GO" id="GO:0006281">
    <property type="term" value="P:DNA repair"/>
    <property type="evidence" value="ECO:0007669"/>
    <property type="project" value="UniProtKB-KW"/>
</dbReference>
<dbReference type="Gramene" id="OE9A037742T1">
    <property type="protein sequence ID" value="OE9A037742C1"/>
    <property type="gene ID" value="OE9A037742"/>
</dbReference>
<reference evidence="6 7" key="1">
    <citation type="submission" date="2019-12" db="EMBL/GenBank/DDBJ databases">
        <authorList>
            <person name="Alioto T."/>
            <person name="Alioto T."/>
            <person name="Gomez Garrido J."/>
        </authorList>
    </citation>
    <scope>NUCLEOTIDE SEQUENCE [LARGE SCALE GENOMIC DNA]</scope>
</reference>
<dbReference type="GO" id="GO:0007064">
    <property type="term" value="P:mitotic sister chromatid cohesion"/>
    <property type="evidence" value="ECO:0007669"/>
    <property type="project" value="InterPro"/>
</dbReference>
<dbReference type="OrthoDB" id="1747391at2759"/>
<dbReference type="PANTHER" id="PTHR12663">
    <property type="entry name" value="ANDROGEN INDUCED INHIBITOR OF PROLIFERATION AS3 / PDS5-RELATED"/>
    <property type="match status" value="1"/>
</dbReference>
<dbReference type="Proteomes" id="UP000594638">
    <property type="component" value="Unassembled WGS sequence"/>
</dbReference>
<protein>
    <submittedName>
        <fullName evidence="6">Protein TRM32</fullName>
    </submittedName>
</protein>
<accession>A0A8S0UT10</accession>
<gene>
    <name evidence="6" type="ORF">OLEA9_A037742</name>
</gene>
<keyword evidence="3" id="KW-0234">DNA repair</keyword>
<dbReference type="InterPro" id="IPR039776">
    <property type="entry name" value="Pds5"/>
</dbReference>
<evidence type="ECO:0000256" key="4">
    <source>
        <dbReference type="ARBA" id="ARBA00023242"/>
    </source>
</evidence>
<evidence type="ECO:0000313" key="7">
    <source>
        <dbReference type="Proteomes" id="UP000594638"/>
    </source>
</evidence>
<dbReference type="PANTHER" id="PTHR12663:SF3">
    <property type="entry name" value="SISTER CHROMATID COHESION PROTEIN PDS5 HOMOLOG C"/>
    <property type="match status" value="1"/>
</dbReference>
<keyword evidence="7" id="KW-1185">Reference proteome</keyword>
<name>A0A8S0UT10_OLEEU</name>
<evidence type="ECO:0000313" key="6">
    <source>
        <dbReference type="EMBL" id="CAA3021285.1"/>
    </source>
</evidence>
<evidence type="ECO:0000256" key="5">
    <source>
        <dbReference type="SAM" id="MobiDB-lite"/>
    </source>
</evidence>
<evidence type="ECO:0000256" key="2">
    <source>
        <dbReference type="ARBA" id="ARBA00022763"/>
    </source>
</evidence>
<evidence type="ECO:0000256" key="3">
    <source>
        <dbReference type="ARBA" id="ARBA00023204"/>
    </source>
</evidence>
<comment type="caution">
    <text evidence="6">The sequence shown here is derived from an EMBL/GenBank/DDBJ whole genome shotgun (WGS) entry which is preliminary data.</text>
</comment>
<sequence>MEEQLKAAGNRLLQPPDSLDELLPLLDDFLPVATKLGERVFERCAVKLKPYLIRSVKSLGISLDDYSEVVTSVFQGTVGTAGHISDSTCVDQSVAVDVTGGTSLEEENADAKILPKSILSNGVNETVNEVILIDADFKKVGPVDAKLTSETESDDLAAQKPINSESNPELAAEQRGKKLSSSNNSTEISGIGDNEKGVEQLPVHLDIRKCCISICNWHSSR</sequence>
<proteinExistence type="predicted"/>
<dbReference type="EMBL" id="CACTIH010009052">
    <property type="protein sequence ID" value="CAA3021285.1"/>
    <property type="molecule type" value="Genomic_DNA"/>
</dbReference>
<keyword evidence="2" id="KW-0227">DNA damage</keyword>
<organism evidence="6 7">
    <name type="scientific">Olea europaea subsp. europaea</name>
    <dbReference type="NCBI Taxonomy" id="158383"/>
    <lineage>
        <taxon>Eukaryota</taxon>
        <taxon>Viridiplantae</taxon>
        <taxon>Streptophyta</taxon>
        <taxon>Embryophyta</taxon>
        <taxon>Tracheophyta</taxon>
        <taxon>Spermatophyta</taxon>
        <taxon>Magnoliopsida</taxon>
        <taxon>eudicotyledons</taxon>
        <taxon>Gunneridae</taxon>
        <taxon>Pentapetalae</taxon>
        <taxon>asterids</taxon>
        <taxon>lamiids</taxon>
        <taxon>Lamiales</taxon>
        <taxon>Oleaceae</taxon>
        <taxon>Oleeae</taxon>
        <taxon>Olea</taxon>
    </lineage>
</organism>
<comment type="subcellular location">
    <subcellularLocation>
        <location evidence="1">Nucleus</location>
    </subcellularLocation>
</comment>
<evidence type="ECO:0000256" key="1">
    <source>
        <dbReference type="ARBA" id="ARBA00004123"/>
    </source>
</evidence>
<feature type="region of interest" description="Disordered" evidence="5">
    <location>
        <begin position="150"/>
        <end position="193"/>
    </location>
</feature>
<dbReference type="GO" id="GO:0000785">
    <property type="term" value="C:chromatin"/>
    <property type="evidence" value="ECO:0007669"/>
    <property type="project" value="TreeGrafter"/>
</dbReference>
<keyword evidence="4" id="KW-0539">Nucleus</keyword>